<accession>A0A0N4VNP5</accession>
<protein>
    <submittedName>
        <fullName evidence="5">Ground-like domain-containing protein</fullName>
    </submittedName>
</protein>
<sequence>MSLWLVAATLFYCVGTVYSAGCCCGVECVKCPSPPPPCPPPPSCPAPPPRPLSIICKARECPPPPPPPTCPPPPSCPPPDPCEPCPPCPEPPPPPPCPECPPPPPPPPPVVCPIVTCSPPPACPPPPPASVDCCQGCSDNSGCSAKYRKRFRSRSRLHKDAKLRKREVTDDHEIITPLADPFCNDEALKALMLRNINENITDSKRAVQKEAELQFVQKFNVICANSSFSYVVHSDKYCQVSAKGVNCYAFSF</sequence>
<dbReference type="EMBL" id="UXUI01012705">
    <property type="protein sequence ID" value="VDD97040.1"/>
    <property type="molecule type" value="Genomic_DNA"/>
</dbReference>
<dbReference type="AlphaFoldDB" id="A0A0N4VNP5"/>
<dbReference type="OrthoDB" id="5812274at2759"/>
<evidence type="ECO:0000313" key="5">
    <source>
        <dbReference type="WBParaSite" id="EVEC_0001261301-mRNA-1"/>
    </source>
</evidence>
<keyword evidence="1" id="KW-0732">Signal</keyword>
<evidence type="ECO:0000313" key="3">
    <source>
        <dbReference type="EMBL" id="VDD97040.1"/>
    </source>
</evidence>
<proteinExistence type="predicted"/>
<feature type="chain" id="PRO_5043123121" evidence="1">
    <location>
        <begin position="20"/>
        <end position="252"/>
    </location>
</feature>
<dbReference type="Pfam" id="PF04155">
    <property type="entry name" value="Ground-like"/>
    <property type="match status" value="1"/>
</dbReference>
<evidence type="ECO:0000313" key="4">
    <source>
        <dbReference type="Proteomes" id="UP000274131"/>
    </source>
</evidence>
<name>A0A0N4VNP5_ENTVE</name>
<keyword evidence="4" id="KW-1185">Reference proteome</keyword>
<reference evidence="5" key="1">
    <citation type="submission" date="2017-02" db="UniProtKB">
        <authorList>
            <consortium name="WormBaseParasite"/>
        </authorList>
    </citation>
    <scope>IDENTIFICATION</scope>
</reference>
<dbReference type="InterPro" id="IPR007284">
    <property type="entry name" value="Ground-like_dom"/>
</dbReference>
<feature type="signal peptide" evidence="1">
    <location>
        <begin position="1"/>
        <end position="19"/>
    </location>
</feature>
<dbReference type="PRINTS" id="PR00021">
    <property type="entry name" value="PRORICH"/>
</dbReference>
<gene>
    <name evidence="3" type="ORF">EVEC_LOCUS11791</name>
</gene>
<organism evidence="5">
    <name type="scientific">Enterobius vermicularis</name>
    <name type="common">Human pinworm</name>
    <dbReference type="NCBI Taxonomy" id="51028"/>
    <lineage>
        <taxon>Eukaryota</taxon>
        <taxon>Metazoa</taxon>
        <taxon>Ecdysozoa</taxon>
        <taxon>Nematoda</taxon>
        <taxon>Chromadorea</taxon>
        <taxon>Rhabditida</taxon>
        <taxon>Spirurina</taxon>
        <taxon>Oxyuridomorpha</taxon>
        <taxon>Oxyuroidea</taxon>
        <taxon>Oxyuridae</taxon>
        <taxon>Enterobius</taxon>
    </lineage>
</organism>
<feature type="domain" description="Ground-like" evidence="2">
    <location>
        <begin position="180"/>
        <end position="250"/>
    </location>
</feature>
<reference evidence="3 4" key="2">
    <citation type="submission" date="2018-10" db="EMBL/GenBank/DDBJ databases">
        <authorList>
            <consortium name="Pathogen Informatics"/>
        </authorList>
    </citation>
    <scope>NUCLEOTIDE SEQUENCE [LARGE SCALE GENOMIC DNA]</scope>
</reference>
<evidence type="ECO:0000259" key="2">
    <source>
        <dbReference type="Pfam" id="PF04155"/>
    </source>
</evidence>
<dbReference type="Proteomes" id="UP000274131">
    <property type="component" value="Unassembled WGS sequence"/>
</dbReference>
<dbReference type="STRING" id="51028.A0A0N4VNP5"/>
<dbReference type="WBParaSite" id="EVEC_0001261301-mRNA-1">
    <property type="protein sequence ID" value="EVEC_0001261301-mRNA-1"/>
    <property type="gene ID" value="EVEC_0001261301"/>
</dbReference>
<evidence type="ECO:0000256" key="1">
    <source>
        <dbReference type="SAM" id="SignalP"/>
    </source>
</evidence>